<evidence type="ECO:0000256" key="1">
    <source>
        <dbReference type="SAM" id="SignalP"/>
    </source>
</evidence>
<sequence length="441" mass="50893">MNKLYYKNNRSWLVLFLLLSLDSNFVMANATSPEKILSLLKSQQSAQAFQLATEAASEHEGDPQFDLAFALAARAVGEFNQAVYAFERVLFVKPNSIDARLGLAISYYDLKNFQGAKTEFSLLSKQQLTAKLLTIVNQYLAAIEKRTGESNGHWRHWLRAGFGTDSNANNGSSDEFITLPLLGQIRLFENSREISSSFYNIQGQTLYVKPIDQLAKWYASASILHVEFSEQSAFSKSFASLFAGYQTRIKNYEINASLFYRPLWLDSEDFLNYYGGKIGVNQIIWQDSRLGVDYSHAFEDYNQETLLNKQQSLIEAWLEQPFYNGTHRFTARFGKENAKQSVNDFSSRDFWGVGYSLKQTLTPLWHYKASIDYLTGEYNAPDKVFNIVRDDSFFRAELELGYQYNTQWRLFSKLSYLNNNSNLSLYEFSRYKFWIGGQYDF</sequence>
<dbReference type="SUPFAM" id="SSF48452">
    <property type="entry name" value="TPR-like"/>
    <property type="match status" value="1"/>
</dbReference>
<comment type="caution">
    <text evidence="2">The sequence shown here is derived from an EMBL/GenBank/DDBJ whole genome shotgun (WGS) entry which is preliminary data.</text>
</comment>
<keyword evidence="3" id="KW-1185">Reference proteome</keyword>
<evidence type="ECO:0000313" key="3">
    <source>
        <dbReference type="Proteomes" id="UP001266357"/>
    </source>
</evidence>
<dbReference type="Proteomes" id="UP001266357">
    <property type="component" value="Unassembled WGS sequence"/>
</dbReference>
<dbReference type="Gene3D" id="1.25.40.10">
    <property type="entry name" value="Tetratricopeptide repeat domain"/>
    <property type="match status" value="1"/>
</dbReference>
<reference evidence="2 3" key="1">
    <citation type="submission" date="2023-09" db="EMBL/GenBank/DDBJ databases">
        <authorList>
            <person name="Rey-Velasco X."/>
        </authorList>
    </citation>
    <scope>NUCLEOTIDE SEQUENCE [LARGE SCALE GENOMIC DNA]</scope>
    <source>
        <strain evidence="2 3">W431</strain>
    </source>
</reference>
<dbReference type="Pfam" id="PF14559">
    <property type="entry name" value="TPR_19"/>
    <property type="match status" value="1"/>
</dbReference>
<organism evidence="2 3">
    <name type="scientific">Thalassotalea castellviae</name>
    <dbReference type="NCBI Taxonomy" id="3075612"/>
    <lineage>
        <taxon>Bacteria</taxon>
        <taxon>Pseudomonadati</taxon>
        <taxon>Pseudomonadota</taxon>
        <taxon>Gammaproteobacteria</taxon>
        <taxon>Alteromonadales</taxon>
        <taxon>Colwelliaceae</taxon>
        <taxon>Thalassotalea</taxon>
    </lineage>
</organism>
<dbReference type="InterPro" id="IPR011990">
    <property type="entry name" value="TPR-like_helical_dom_sf"/>
</dbReference>
<dbReference type="EMBL" id="JAVRIF010000001">
    <property type="protein sequence ID" value="MDT0602468.1"/>
    <property type="molecule type" value="Genomic_DNA"/>
</dbReference>
<evidence type="ECO:0000313" key="2">
    <source>
        <dbReference type="EMBL" id="MDT0602468.1"/>
    </source>
</evidence>
<gene>
    <name evidence="2" type="ORF">RM573_02560</name>
</gene>
<name>A0ABU2ZX12_9GAMM</name>
<dbReference type="RefSeq" id="WP_311576762.1">
    <property type="nucleotide sequence ID" value="NZ_JAVRIF010000001.1"/>
</dbReference>
<keyword evidence="1" id="KW-0732">Signal</keyword>
<feature type="signal peptide" evidence="1">
    <location>
        <begin position="1"/>
        <end position="28"/>
    </location>
</feature>
<evidence type="ECO:0008006" key="4">
    <source>
        <dbReference type="Google" id="ProtNLM"/>
    </source>
</evidence>
<proteinExistence type="predicted"/>
<feature type="chain" id="PRO_5046157687" description="DUF560 domain-containing protein" evidence="1">
    <location>
        <begin position="29"/>
        <end position="441"/>
    </location>
</feature>
<protein>
    <recommendedName>
        <fullName evidence="4">DUF560 domain-containing protein</fullName>
    </recommendedName>
</protein>
<accession>A0ABU2ZX12</accession>